<organism evidence="3 4">
    <name type="scientific">Bizionia myxarmorum</name>
    <dbReference type="NCBI Taxonomy" id="291186"/>
    <lineage>
        <taxon>Bacteria</taxon>
        <taxon>Pseudomonadati</taxon>
        <taxon>Bacteroidota</taxon>
        <taxon>Flavobacteriia</taxon>
        <taxon>Flavobacteriales</taxon>
        <taxon>Flavobacteriaceae</taxon>
        <taxon>Bizionia</taxon>
    </lineage>
</organism>
<comment type="similarity">
    <text evidence="1">Belongs to the CIA30 family.</text>
</comment>
<evidence type="ECO:0000313" key="4">
    <source>
        <dbReference type="Proteomes" id="UP000323720"/>
    </source>
</evidence>
<dbReference type="OrthoDB" id="442188at2"/>
<dbReference type="Pfam" id="PF08547">
    <property type="entry name" value="CIA30"/>
    <property type="match status" value="1"/>
</dbReference>
<dbReference type="InterPro" id="IPR013857">
    <property type="entry name" value="NADH-UbQ_OxRdtase-assoc_prot30"/>
</dbReference>
<comment type="caution">
    <text evidence="3">The sequence shown here is derived from an EMBL/GenBank/DDBJ whole genome shotgun (WGS) entry which is preliminary data.</text>
</comment>
<protein>
    <submittedName>
        <fullName evidence="3">CIA30 family protein</fullName>
    </submittedName>
</protein>
<evidence type="ECO:0000259" key="2">
    <source>
        <dbReference type="Pfam" id="PF08547"/>
    </source>
</evidence>
<reference evidence="3 4" key="1">
    <citation type="submission" date="2019-08" db="EMBL/GenBank/DDBJ databases">
        <title>Genomes of Antarctic Bizionia species.</title>
        <authorList>
            <person name="Bowman J.P."/>
        </authorList>
    </citation>
    <scope>NUCLEOTIDE SEQUENCE [LARGE SCALE GENOMIC DNA]</scope>
    <source>
        <strain evidence="3 4">ADA-4</strain>
    </source>
</reference>
<gene>
    <name evidence="3" type="ORF">ES674_09240</name>
</gene>
<name>A0A5D0R834_9FLAO</name>
<dbReference type="PANTHER" id="PTHR13194:SF19">
    <property type="entry name" value="NAD(P)-BINDING ROSSMANN-FOLD SUPERFAMILY PROTEIN"/>
    <property type="match status" value="1"/>
</dbReference>
<dbReference type="Proteomes" id="UP000323720">
    <property type="component" value="Unassembled WGS sequence"/>
</dbReference>
<feature type="domain" description="NADH:ubiquinone oxidoreductase intermediate-associated protein 30" evidence="2">
    <location>
        <begin position="5"/>
        <end position="154"/>
    </location>
</feature>
<proteinExistence type="inferred from homology"/>
<keyword evidence="4" id="KW-1185">Reference proteome</keyword>
<dbReference type="InterPro" id="IPR008979">
    <property type="entry name" value="Galactose-bd-like_sf"/>
</dbReference>
<dbReference type="AlphaFoldDB" id="A0A5D0R834"/>
<accession>A0A5D0R834</accession>
<dbReference type="EMBL" id="VSKK01000002">
    <property type="protein sequence ID" value="TYB77239.1"/>
    <property type="molecule type" value="Genomic_DNA"/>
</dbReference>
<evidence type="ECO:0000256" key="1">
    <source>
        <dbReference type="ARBA" id="ARBA00007884"/>
    </source>
</evidence>
<dbReference type="SUPFAM" id="SSF49785">
    <property type="entry name" value="Galactose-binding domain-like"/>
    <property type="match status" value="1"/>
</dbReference>
<evidence type="ECO:0000313" key="3">
    <source>
        <dbReference type="EMBL" id="TYB77239.1"/>
    </source>
</evidence>
<dbReference type="InterPro" id="IPR039131">
    <property type="entry name" value="NDUFAF1"/>
</dbReference>
<sequence>MPVYKFNSESKSTDWHVLDDVVMGGKSNGSFSINEDGFGVFKGEISLENNGGFSSVRHDCKIKLEGDFKHFQMRIKGDGKPFQFRVKSNKTYEYSYAATFNTTGEWETINIAFADMPAVFRGRKLDLPTFPSNNIEEIGFLIGNKKTQTFKLEIDSIILLK</sequence>
<dbReference type="PANTHER" id="PTHR13194">
    <property type="entry name" value="COMPLEX I INTERMEDIATE-ASSOCIATED PROTEIN 30"/>
    <property type="match status" value="1"/>
</dbReference>